<evidence type="ECO:0000313" key="2">
    <source>
        <dbReference type="EMBL" id="OXL16174.1"/>
    </source>
</evidence>
<proteinExistence type="predicted"/>
<gene>
    <name evidence="2" type="ORF">AOC33_03610</name>
</gene>
<keyword evidence="3" id="KW-1185">Reference proteome</keyword>
<sequence>MRFNSHQDLATTKDMTQIEDNIDLMLIKLNQKIDSVGIRLEKSIADLGTKLSILICASSFSMMTILLAFMMFLHSGK</sequence>
<accession>A0A229FW56</accession>
<dbReference type="AlphaFoldDB" id="A0A229FW56"/>
<reference evidence="2 3" key="1">
    <citation type="submission" date="2017-06" db="EMBL/GenBank/DDBJ databases">
        <title>Reclassification of a Polynucleobacter cosmopolitanus strain isolated from tropical Lake Victoria as Polynucleobacter victoriensis comb. nov.</title>
        <authorList>
            <person name="Hahn M.W."/>
        </authorList>
    </citation>
    <scope>NUCLEOTIDE SEQUENCE [LARGE SCALE GENOMIC DNA]</scope>
    <source>
        <strain evidence="2 3">MWH-MoIso2</strain>
    </source>
</reference>
<feature type="transmembrane region" description="Helical" evidence="1">
    <location>
        <begin position="51"/>
        <end position="73"/>
    </location>
</feature>
<keyword evidence="1" id="KW-0472">Membrane</keyword>
<protein>
    <submittedName>
        <fullName evidence="2">Uncharacterized protein</fullName>
    </submittedName>
</protein>
<organism evidence="2 3">
    <name type="scientific">Polynucleobacter cosmopolitanus</name>
    <dbReference type="NCBI Taxonomy" id="351345"/>
    <lineage>
        <taxon>Bacteria</taxon>
        <taxon>Pseudomonadati</taxon>
        <taxon>Pseudomonadota</taxon>
        <taxon>Betaproteobacteria</taxon>
        <taxon>Burkholderiales</taxon>
        <taxon>Burkholderiaceae</taxon>
        <taxon>Polynucleobacter</taxon>
    </lineage>
</organism>
<name>A0A229FW56_9BURK</name>
<keyword evidence="1" id="KW-1133">Transmembrane helix</keyword>
<dbReference type="Proteomes" id="UP000215188">
    <property type="component" value="Unassembled WGS sequence"/>
</dbReference>
<dbReference type="EMBL" id="NJGG01000001">
    <property type="protein sequence ID" value="OXL16174.1"/>
    <property type="molecule type" value="Genomic_DNA"/>
</dbReference>
<keyword evidence="1" id="KW-0812">Transmembrane</keyword>
<evidence type="ECO:0000313" key="3">
    <source>
        <dbReference type="Proteomes" id="UP000215188"/>
    </source>
</evidence>
<comment type="caution">
    <text evidence="2">The sequence shown here is derived from an EMBL/GenBank/DDBJ whole genome shotgun (WGS) entry which is preliminary data.</text>
</comment>
<evidence type="ECO:0000256" key="1">
    <source>
        <dbReference type="SAM" id="Phobius"/>
    </source>
</evidence>